<name>A0AAW2D7D3_9ROSI</name>
<accession>A0AAW2D7D3</accession>
<evidence type="ECO:0000313" key="1">
    <source>
        <dbReference type="EMBL" id="KAL0006510.1"/>
    </source>
</evidence>
<dbReference type="Proteomes" id="UP001459277">
    <property type="component" value="Unassembled WGS sequence"/>
</dbReference>
<dbReference type="InterPro" id="IPR006461">
    <property type="entry name" value="PLAC_motif_containing"/>
</dbReference>
<dbReference type="Pfam" id="PF04749">
    <property type="entry name" value="PLAC8"/>
    <property type="match status" value="1"/>
</dbReference>
<dbReference type="PANTHER" id="PTHR15907">
    <property type="entry name" value="DUF614 FAMILY PROTEIN-RELATED"/>
    <property type="match status" value="1"/>
</dbReference>
<reference evidence="1 2" key="1">
    <citation type="submission" date="2024-01" db="EMBL/GenBank/DDBJ databases">
        <title>A telomere-to-telomere, gap-free genome of sweet tea (Lithocarpus litseifolius).</title>
        <authorList>
            <person name="Zhou J."/>
        </authorList>
    </citation>
    <scope>NUCLEOTIDE SEQUENCE [LARGE SCALE GENOMIC DNA]</scope>
    <source>
        <strain evidence="1">Zhou-2022a</strain>
        <tissue evidence="1">Leaf</tissue>
    </source>
</reference>
<protein>
    <submittedName>
        <fullName evidence="1">Uncharacterized protein</fullName>
    </submittedName>
</protein>
<dbReference type="EMBL" id="JAZDWU010000004">
    <property type="protein sequence ID" value="KAL0006510.1"/>
    <property type="molecule type" value="Genomic_DNA"/>
</dbReference>
<organism evidence="1 2">
    <name type="scientific">Lithocarpus litseifolius</name>
    <dbReference type="NCBI Taxonomy" id="425828"/>
    <lineage>
        <taxon>Eukaryota</taxon>
        <taxon>Viridiplantae</taxon>
        <taxon>Streptophyta</taxon>
        <taxon>Embryophyta</taxon>
        <taxon>Tracheophyta</taxon>
        <taxon>Spermatophyta</taxon>
        <taxon>Magnoliopsida</taxon>
        <taxon>eudicotyledons</taxon>
        <taxon>Gunneridae</taxon>
        <taxon>Pentapetalae</taxon>
        <taxon>rosids</taxon>
        <taxon>fabids</taxon>
        <taxon>Fagales</taxon>
        <taxon>Fagaceae</taxon>
        <taxon>Lithocarpus</taxon>
    </lineage>
</organism>
<proteinExistence type="predicted"/>
<sequence length="152" mass="17195">MRTPNQLRTLLHLRGNGPLVFVIALKIPPIVGLPAAVPSSPLAALLRWWTRDEHLKVQAHGVAFVSCVCMAACFRAAQNYMILAHLFGAGCLYSCTYRAKLRGLYSLPPEPCEDCCVHHFCFCYALCQEYHELKNRGHYKQCVFKLCLQKRS</sequence>
<evidence type="ECO:0000313" key="2">
    <source>
        <dbReference type="Proteomes" id="UP001459277"/>
    </source>
</evidence>
<gene>
    <name evidence="1" type="ORF">SO802_014071</name>
</gene>
<comment type="caution">
    <text evidence="1">The sequence shown here is derived from an EMBL/GenBank/DDBJ whole genome shotgun (WGS) entry which is preliminary data.</text>
</comment>
<dbReference type="NCBIfam" id="TIGR01571">
    <property type="entry name" value="A_thal_Cys_rich"/>
    <property type="match status" value="1"/>
</dbReference>
<dbReference type="AlphaFoldDB" id="A0AAW2D7D3"/>
<keyword evidence="2" id="KW-1185">Reference proteome</keyword>